<reference evidence="2 3" key="1">
    <citation type="submission" date="2017-07" db="EMBL/GenBank/DDBJ databases">
        <title>Paenibacillus herberti R33 genome sequencing and assembly.</title>
        <authorList>
            <person name="Su W."/>
        </authorList>
    </citation>
    <scope>NUCLEOTIDE SEQUENCE [LARGE SCALE GENOMIC DNA]</scope>
    <source>
        <strain evidence="2 3">R33</strain>
    </source>
</reference>
<keyword evidence="1" id="KW-1133">Transmembrane helix</keyword>
<sequence length="204" mass="23599">MRVFKFFINLNKEEKWLNEMAKQGYSLSKKSCGYEFTPIKTEYAAIKMDYRRFKKQEDFEDYCALFEDSGWQHIAGTKHSGYQYFKKADESGTEDIFSDVPSKAGRYKRLSNMWIGLAAFYIPIFAAFVAVGFIELAPLLDPKSLYLTPGLWEESGAAFWGAFLFETPFALFRGALFALFPIMIMLFLIFAFKANKYYQSAQSD</sequence>
<evidence type="ECO:0000256" key="1">
    <source>
        <dbReference type="SAM" id="Phobius"/>
    </source>
</evidence>
<evidence type="ECO:0008006" key="4">
    <source>
        <dbReference type="Google" id="ProtNLM"/>
    </source>
</evidence>
<feature type="transmembrane region" description="Helical" evidence="1">
    <location>
        <begin position="170"/>
        <end position="192"/>
    </location>
</feature>
<gene>
    <name evidence="2" type="ORF">CGZ75_05905</name>
</gene>
<dbReference type="OrthoDB" id="8757095at2"/>
<organism evidence="2 3">
    <name type="scientific">Paenibacillus herberti</name>
    <dbReference type="NCBI Taxonomy" id="1619309"/>
    <lineage>
        <taxon>Bacteria</taxon>
        <taxon>Bacillati</taxon>
        <taxon>Bacillota</taxon>
        <taxon>Bacilli</taxon>
        <taxon>Bacillales</taxon>
        <taxon>Paenibacillaceae</taxon>
        <taxon>Paenibacillus</taxon>
    </lineage>
</organism>
<dbReference type="InterPro" id="IPR021359">
    <property type="entry name" value="DUF2812"/>
</dbReference>
<dbReference type="Proteomes" id="UP000215145">
    <property type="component" value="Unassembled WGS sequence"/>
</dbReference>
<proteinExistence type="predicted"/>
<keyword evidence="1" id="KW-0812">Transmembrane</keyword>
<keyword evidence="3" id="KW-1185">Reference proteome</keyword>
<comment type="caution">
    <text evidence="2">The sequence shown here is derived from an EMBL/GenBank/DDBJ whole genome shotgun (WGS) entry which is preliminary data.</text>
</comment>
<dbReference type="Pfam" id="PF11193">
    <property type="entry name" value="DUF2812"/>
    <property type="match status" value="1"/>
</dbReference>
<dbReference type="EMBL" id="NMUQ01000001">
    <property type="protein sequence ID" value="OXM16225.1"/>
    <property type="molecule type" value="Genomic_DNA"/>
</dbReference>
<evidence type="ECO:0000313" key="2">
    <source>
        <dbReference type="EMBL" id="OXM16225.1"/>
    </source>
</evidence>
<keyword evidence="1" id="KW-0472">Membrane</keyword>
<evidence type="ECO:0000313" key="3">
    <source>
        <dbReference type="Proteomes" id="UP000215145"/>
    </source>
</evidence>
<protein>
    <recommendedName>
        <fullName evidence="4">DUF2812 domain-containing protein</fullName>
    </recommendedName>
</protein>
<dbReference type="RefSeq" id="WP_089523309.1">
    <property type="nucleotide sequence ID" value="NZ_NMUQ01000001.1"/>
</dbReference>
<name>A0A229P2V9_9BACL</name>
<accession>A0A229P2V9</accession>
<feature type="transmembrane region" description="Helical" evidence="1">
    <location>
        <begin position="113"/>
        <end position="134"/>
    </location>
</feature>
<dbReference type="AlphaFoldDB" id="A0A229P2V9"/>